<evidence type="ECO:0000256" key="15">
    <source>
        <dbReference type="SAM" id="Phobius"/>
    </source>
</evidence>
<comment type="subunit">
    <text evidence="3">Homodimer.</text>
</comment>
<comment type="subcellular location">
    <subcellularLocation>
        <location evidence="2">Membrane</location>
        <topology evidence="2">Single-pass membrane protein</topology>
    </subcellularLocation>
    <subcellularLocation>
        <location evidence="1">Nucleus</location>
    </subcellularLocation>
</comment>
<dbReference type="EMBL" id="CAWUPB010001160">
    <property type="protein sequence ID" value="CAK7340973.1"/>
    <property type="molecule type" value="Genomic_DNA"/>
</dbReference>
<dbReference type="PANTHER" id="PTHR16223:SF198">
    <property type="entry name" value="DEHYDROGENASE, PUTATIVE, EXPRESSED-RELATED"/>
    <property type="match status" value="1"/>
</dbReference>
<gene>
    <name evidence="17" type="ORF">DCAF_LOCUS16050</name>
</gene>
<evidence type="ECO:0000256" key="11">
    <source>
        <dbReference type="ARBA" id="ARBA00023136"/>
    </source>
</evidence>
<dbReference type="InterPro" id="IPR003369">
    <property type="entry name" value="TatA/B/E"/>
</dbReference>
<evidence type="ECO:0000313" key="18">
    <source>
        <dbReference type="Proteomes" id="UP001314170"/>
    </source>
</evidence>
<keyword evidence="4" id="KW-0813">Transport</keyword>
<sequence>MEISAITLSLPKSPPCLPFSSSQSTFFNTTAFFNKTSKSCNSLVLGKTRRRSQRAKRGLTCNALFGLGVPELVVIAGVAALVFGPKKLPEVGKSIGKTVKSFQQASELCIQPCAKNVLGLVNETFKAAKEFESELKKEPDSVSETPGEHPTAISEEKKPNAEVSSSKESRCKQVISLPPKGTWMDNTPLGPGSSEPMLKGTIPLRLMMFGSRNLTFLSKTIIYQEFENLTVMRVETDELGNPPPEGLGDDFFEQILAVQTPGYGGGGGGEVMGSTSLPMMGLQLGSSAANVGLMRSSANNNMGMMPLGLNLEHHGFLRQQQDDSSSSLDTNNSNNINNASPSSITSGLLGRDSVHMTSMFPTFGQLHLHPSIRPTAPPPGPTQIHQFNSHPTSAVPQPPGIRPRVRARRGQATDPHSIAERLRRVRITERVKALQELVPTCNKTDRAAMLDEIVDYVKFLRLQVKVLSMSRLGAAGAVAQLVADVPLSSVQGEGVEGGANQQAWENWSNDGTEQEVAKLMEEDVGAAMQFLQSKALCIMPISLASAIFRARPPNAPTIGTLWAKSWSLELVPLVRCKLCLKMERIIREHSFLDLTGRLVSVSGSTGLQQKTQSKVSKYSFGPKLKLRKRTQFGSRLHPRTFLNVWVGQEWPGFHQS</sequence>
<keyword evidence="7 15" id="KW-1133">Transmembrane helix</keyword>
<feature type="region of interest" description="Disordered" evidence="14">
    <location>
        <begin position="135"/>
        <end position="170"/>
    </location>
</feature>
<protein>
    <recommendedName>
        <fullName evidence="16">BHLH domain-containing protein</fullName>
    </recommendedName>
</protein>
<evidence type="ECO:0000256" key="12">
    <source>
        <dbReference type="ARBA" id="ARBA00023163"/>
    </source>
</evidence>
<evidence type="ECO:0000313" key="17">
    <source>
        <dbReference type="EMBL" id="CAK7340973.1"/>
    </source>
</evidence>
<keyword evidence="6" id="KW-0653">Protein transport</keyword>
<dbReference type="HAMAP" id="MF_00236">
    <property type="entry name" value="TatA_E"/>
    <property type="match status" value="1"/>
</dbReference>
<keyword evidence="10" id="KW-0238">DNA-binding</keyword>
<keyword evidence="18" id="KW-1185">Reference proteome</keyword>
<keyword evidence="12" id="KW-0804">Transcription</keyword>
<keyword evidence="8" id="KW-0811">Translocation</keyword>
<feature type="transmembrane region" description="Helical" evidence="15">
    <location>
        <begin position="59"/>
        <end position="83"/>
    </location>
</feature>
<dbReference type="InterPro" id="IPR045843">
    <property type="entry name" value="IND-like"/>
</dbReference>
<dbReference type="GO" id="GO:0016020">
    <property type="term" value="C:membrane"/>
    <property type="evidence" value="ECO:0007669"/>
    <property type="project" value="UniProtKB-SubCell"/>
</dbReference>
<accession>A0AAV1S039</accession>
<name>A0AAV1S039_9ROSI</name>
<evidence type="ECO:0000256" key="7">
    <source>
        <dbReference type="ARBA" id="ARBA00022989"/>
    </source>
</evidence>
<evidence type="ECO:0000256" key="9">
    <source>
        <dbReference type="ARBA" id="ARBA00023015"/>
    </source>
</evidence>
<dbReference type="GO" id="GO:0005634">
    <property type="term" value="C:nucleus"/>
    <property type="evidence" value="ECO:0007669"/>
    <property type="project" value="UniProtKB-SubCell"/>
</dbReference>
<dbReference type="GO" id="GO:0043953">
    <property type="term" value="P:protein transport by the Tat complex"/>
    <property type="evidence" value="ECO:0007669"/>
    <property type="project" value="InterPro"/>
</dbReference>
<evidence type="ECO:0000256" key="2">
    <source>
        <dbReference type="ARBA" id="ARBA00004167"/>
    </source>
</evidence>
<dbReference type="GO" id="GO:0000978">
    <property type="term" value="F:RNA polymerase II cis-regulatory region sequence-specific DNA binding"/>
    <property type="evidence" value="ECO:0007669"/>
    <property type="project" value="TreeGrafter"/>
</dbReference>
<feature type="domain" description="BHLH" evidence="16">
    <location>
        <begin position="411"/>
        <end position="460"/>
    </location>
</feature>
<dbReference type="NCBIfam" id="TIGR01411">
    <property type="entry name" value="tatAE"/>
    <property type="match status" value="1"/>
</dbReference>
<dbReference type="Pfam" id="PF02416">
    <property type="entry name" value="TatA_B_E"/>
    <property type="match status" value="1"/>
</dbReference>
<dbReference type="InterPro" id="IPR036638">
    <property type="entry name" value="HLH_DNA-bd_sf"/>
</dbReference>
<feature type="region of interest" description="Disordered" evidence="14">
    <location>
        <begin position="318"/>
        <end position="349"/>
    </location>
</feature>
<dbReference type="Gene3D" id="1.20.5.3310">
    <property type="match status" value="1"/>
</dbReference>
<keyword evidence="5 15" id="KW-0812">Transmembrane</keyword>
<dbReference type="Gene3D" id="4.10.280.10">
    <property type="entry name" value="Helix-loop-helix DNA-binding domain"/>
    <property type="match status" value="1"/>
</dbReference>
<comment type="caution">
    <text evidence="17">The sequence shown here is derived from an EMBL/GenBank/DDBJ whole genome shotgun (WGS) entry which is preliminary data.</text>
</comment>
<dbReference type="SMART" id="SM00353">
    <property type="entry name" value="HLH"/>
    <property type="match status" value="1"/>
</dbReference>
<feature type="compositionally biased region" description="Low complexity" evidence="14">
    <location>
        <begin position="323"/>
        <end position="346"/>
    </location>
</feature>
<evidence type="ECO:0000256" key="5">
    <source>
        <dbReference type="ARBA" id="ARBA00022692"/>
    </source>
</evidence>
<dbReference type="PANTHER" id="PTHR16223">
    <property type="entry name" value="TRANSCRIPTION FACTOR BHLH83-RELATED"/>
    <property type="match status" value="1"/>
</dbReference>
<dbReference type="PROSITE" id="PS50888">
    <property type="entry name" value="BHLH"/>
    <property type="match status" value="1"/>
</dbReference>
<keyword evidence="13" id="KW-0539">Nucleus</keyword>
<evidence type="ECO:0000256" key="14">
    <source>
        <dbReference type="SAM" id="MobiDB-lite"/>
    </source>
</evidence>
<dbReference type="SUPFAM" id="SSF47459">
    <property type="entry name" value="HLH, helix-loop-helix DNA-binding domain"/>
    <property type="match status" value="1"/>
</dbReference>
<dbReference type="InterPro" id="IPR006312">
    <property type="entry name" value="TatA/E"/>
</dbReference>
<evidence type="ECO:0000256" key="4">
    <source>
        <dbReference type="ARBA" id="ARBA00022448"/>
    </source>
</evidence>
<evidence type="ECO:0000256" key="6">
    <source>
        <dbReference type="ARBA" id="ARBA00022927"/>
    </source>
</evidence>
<evidence type="ECO:0000256" key="3">
    <source>
        <dbReference type="ARBA" id="ARBA00011738"/>
    </source>
</evidence>
<evidence type="ECO:0000256" key="8">
    <source>
        <dbReference type="ARBA" id="ARBA00023010"/>
    </source>
</evidence>
<dbReference type="FunFam" id="4.10.280.10:FF:000044">
    <property type="entry name" value="Basic helix-loop-helix transcription factor"/>
    <property type="match status" value="1"/>
</dbReference>
<evidence type="ECO:0000256" key="1">
    <source>
        <dbReference type="ARBA" id="ARBA00004123"/>
    </source>
</evidence>
<dbReference type="AlphaFoldDB" id="A0AAV1S039"/>
<organism evidence="17 18">
    <name type="scientific">Dovyalis caffra</name>
    <dbReference type="NCBI Taxonomy" id="77055"/>
    <lineage>
        <taxon>Eukaryota</taxon>
        <taxon>Viridiplantae</taxon>
        <taxon>Streptophyta</taxon>
        <taxon>Embryophyta</taxon>
        <taxon>Tracheophyta</taxon>
        <taxon>Spermatophyta</taxon>
        <taxon>Magnoliopsida</taxon>
        <taxon>eudicotyledons</taxon>
        <taxon>Gunneridae</taxon>
        <taxon>Pentapetalae</taxon>
        <taxon>rosids</taxon>
        <taxon>fabids</taxon>
        <taxon>Malpighiales</taxon>
        <taxon>Salicaceae</taxon>
        <taxon>Flacourtieae</taxon>
        <taxon>Dovyalis</taxon>
    </lineage>
</organism>
<keyword evidence="9" id="KW-0805">Transcription regulation</keyword>
<dbReference type="Proteomes" id="UP001314170">
    <property type="component" value="Unassembled WGS sequence"/>
</dbReference>
<feature type="compositionally biased region" description="Basic and acidic residues" evidence="14">
    <location>
        <begin position="154"/>
        <end position="170"/>
    </location>
</feature>
<proteinExistence type="inferred from homology"/>
<evidence type="ECO:0000259" key="16">
    <source>
        <dbReference type="PROSITE" id="PS50888"/>
    </source>
</evidence>
<dbReference type="GO" id="GO:0046983">
    <property type="term" value="F:protein dimerization activity"/>
    <property type="evidence" value="ECO:0007669"/>
    <property type="project" value="InterPro"/>
</dbReference>
<keyword evidence="11 15" id="KW-0472">Membrane</keyword>
<dbReference type="Pfam" id="PF00010">
    <property type="entry name" value="HLH"/>
    <property type="match status" value="1"/>
</dbReference>
<feature type="region of interest" description="Disordered" evidence="14">
    <location>
        <begin position="390"/>
        <end position="414"/>
    </location>
</feature>
<dbReference type="InterPro" id="IPR011598">
    <property type="entry name" value="bHLH_dom"/>
</dbReference>
<evidence type="ECO:0000256" key="13">
    <source>
        <dbReference type="ARBA" id="ARBA00023242"/>
    </source>
</evidence>
<dbReference type="GO" id="GO:0000981">
    <property type="term" value="F:DNA-binding transcription factor activity, RNA polymerase II-specific"/>
    <property type="evidence" value="ECO:0007669"/>
    <property type="project" value="TreeGrafter"/>
</dbReference>
<evidence type="ECO:0000256" key="10">
    <source>
        <dbReference type="ARBA" id="ARBA00023125"/>
    </source>
</evidence>
<reference evidence="17 18" key="1">
    <citation type="submission" date="2024-01" db="EMBL/GenBank/DDBJ databases">
        <authorList>
            <person name="Waweru B."/>
        </authorList>
    </citation>
    <scope>NUCLEOTIDE SEQUENCE [LARGE SCALE GENOMIC DNA]</scope>
</reference>